<gene>
    <name evidence="4" type="ordered locus">CLJ_B3647</name>
</gene>
<accession>A0A3F2ZUC1</accession>
<dbReference type="SUPFAM" id="SSF46689">
    <property type="entry name" value="Homeodomain-like"/>
    <property type="match status" value="1"/>
</dbReference>
<sequence>MTIRGYIITKRMERAKELLLNTDDYVGSIAIEVSYKEATYFASQFRK</sequence>
<evidence type="ECO:0000256" key="1">
    <source>
        <dbReference type="ARBA" id="ARBA00023015"/>
    </source>
</evidence>
<evidence type="ECO:0000256" key="2">
    <source>
        <dbReference type="ARBA" id="ARBA00023163"/>
    </source>
</evidence>
<keyword evidence="1" id="KW-0805">Transcription regulation</keyword>
<feature type="domain" description="HTH araC/xylS-type" evidence="3">
    <location>
        <begin position="1"/>
        <end position="47"/>
    </location>
</feature>
<dbReference type="GO" id="GO:0003700">
    <property type="term" value="F:DNA-binding transcription factor activity"/>
    <property type="evidence" value="ECO:0007669"/>
    <property type="project" value="InterPro"/>
</dbReference>
<evidence type="ECO:0000313" key="5">
    <source>
        <dbReference type="Proteomes" id="UP000002333"/>
    </source>
</evidence>
<reference evidence="4 5" key="1">
    <citation type="journal article" date="2007" name="PLoS ONE">
        <title>Analysis of the neurotoxin complex genes in Clostridium botulinum A1-A4 and B1 strains: BoNT/A3, /Ba4 and /B1 clusters are located within plasmids.</title>
        <authorList>
            <person name="Smith T.J."/>
            <person name="Hill K.K."/>
            <person name="Foley B.T."/>
            <person name="Detter J.C."/>
            <person name="Munk A.C."/>
            <person name="Bruce D.C."/>
            <person name="Doggett N.A."/>
            <person name="Smith L.A."/>
            <person name="Marks J.D."/>
            <person name="Xie G."/>
            <person name="Brettin T.S."/>
        </authorList>
    </citation>
    <scope>NUCLEOTIDE SEQUENCE [LARGE SCALE GENOMIC DNA]</scope>
    <source>
        <strain evidence="5">657 / Type Ba4</strain>
    </source>
</reference>
<protein>
    <submittedName>
        <fullName evidence="4">Two-component response regulator</fullName>
    </submittedName>
</protein>
<dbReference type="EMBL" id="CP001083">
    <property type="protein sequence ID" value="ACQ53627.1"/>
    <property type="molecule type" value="Genomic_DNA"/>
</dbReference>
<organism evidence="4 5">
    <name type="scientific">Clostridium botulinum (strain 657 / Type Ba4)</name>
    <dbReference type="NCBI Taxonomy" id="515621"/>
    <lineage>
        <taxon>Bacteria</taxon>
        <taxon>Bacillati</taxon>
        <taxon>Bacillota</taxon>
        <taxon>Clostridia</taxon>
        <taxon>Eubacteriales</taxon>
        <taxon>Clostridiaceae</taxon>
        <taxon>Clostridium</taxon>
    </lineage>
</organism>
<proteinExistence type="predicted"/>
<name>A0A3F2ZUC1_CLOB6</name>
<reference evidence="5" key="2">
    <citation type="submission" date="2008-05" db="EMBL/GenBank/DDBJ databases">
        <title>Genome sequence of Clostridium botulinum Ba4 strain 657.</title>
        <authorList>
            <person name="Shrivastava S."/>
            <person name="Brown J.L."/>
            <person name="Bruce D."/>
            <person name="Detter C."/>
            <person name="Munk C."/>
            <person name="Smith L.A."/>
            <person name="Smith T.J."/>
            <person name="Sutton G."/>
            <person name="Brettin T.S."/>
        </authorList>
    </citation>
    <scope>NUCLEOTIDE SEQUENCE [LARGE SCALE GENOMIC DNA]</scope>
    <source>
        <strain evidence="5">657 / Type Ba4</strain>
    </source>
</reference>
<dbReference type="Pfam" id="PF12833">
    <property type="entry name" value="HTH_18"/>
    <property type="match status" value="1"/>
</dbReference>
<dbReference type="PROSITE" id="PS01124">
    <property type="entry name" value="HTH_ARAC_FAMILY_2"/>
    <property type="match status" value="1"/>
</dbReference>
<evidence type="ECO:0000313" key="4">
    <source>
        <dbReference type="EMBL" id="ACQ53627.1"/>
    </source>
</evidence>
<dbReference type="InterPro" id="IPR009057">
    <property type="entry name" value="Homeodomain-like_sf"/>
</dbReference>
<keyword evidence="2" id="KW-0804">Transcription</keyword>
<dbReference type="Proteomes" id="UP000002333">
    <property type="component" value="Chromosome"/>
</dbReference>
<dbReference type="AlphaFoldDB" id="A0A3F2ZUC1"/>
<dbReference type="KEGG" id="cbi:CLJ_B3647"/>
<dbReference type="InterPro" id="IPR018060">
    <property type="entry name" value="HTH_AraC"/>
</dbReference>
<dbReference type="GO" id="GO:0043565">
    <property type="term" value="F:sequence-specific DNA binding"/>
    <property type="evidence" value="ECO:0007669"/>
    <property type="project" value="InterPro"/>
</dbReference>
<dbReference type="Gene3D" id="1.10.10.60">
    <property type="entry name" value="Homeodomain-like"/>
    <property type="match status" value="1"/>
</dbReference>
<evidence type="ECO:0000259" key="3">
    <source>
        <dbReference type="PROSITE" id="PS01124"/>
    </source>
</evidence>